<dbReference type="RefSeq" id="XP_001838790.2">
    <property type="nucleotide sequence ID" value="XM_001838738.2"/>
</dbReference>
<evidence type="ECO:0000313" key="3">
    <source>
        <dbReference type="Proteomes" id="UP000001861"/>
    </source>
</evidence>
<dbReference type="AlphaFoldDB" id="A8P4Q8"/>
<accession>A8P4Q8</accession>
<dbReference type="Proteomes" id="UP000001861">
    <property type="component" value="Unassembled WGS sequence"/>
</dbReference>
<gene>
    <name evidence="2" type="ORF">CC1G_08954</name>
</gene>
<feature type="compositionally biased region" description="Basic and acidic residues" evidence="1">
    <location>
        <begin position="171"/>
        <end position="184"/>
    </location>
</feature>
<proteinExistence type="predicted"/>
<feature type="compositionally biased region" description="Polar residues" evidence="1">
    <location>
        <begin position="62"/>
        <end position="84"/>
    </location>
</feature>
<reference evidence="2 3" key="1">
    <citation type="journal article" date="2010" name="Proc. Natl. Acad. Sci. U.S.A.">
        <title>Insights into evolution of multicellular fungi from the assembled chromosomes of the mushroom Coprinopsis cinerea (Coprinus cinereus).</title>
        <authorList>
            <person name="Stajich J.E."/>
            <person name="Wilke S.K."/>
            <person name="Ahren D."/>
            <person name="Au C.H."/>
            <person name="Birren B.W."/>
            <person name="Borodovsky M."/>
            <person name="Burns C."/>
            <person name="Canback B."/>
            <person name="Casselton L.A."/>
            <person name="Cheng C.K."/>
            <person name="Deng J."/>
            <person name="Dietrich F.S."/>
            <person name="Fargo D.C."/>
            <person name="Farman M.L."/>
            <person name="Gathman A.C."/>
            <person name="Goldberg J."/>
            <person name="Guigo R."/>
            <person name="Hoegger P.J."/>
            <person name="Hooker J.B."/>
            <person name="Huggins A."/>
            <person name="James T.Y."/>
            <person name="Kamada T."/>
            <person name="Kilaru S."/>
            <person name="Kodira C."/>
            <person name="Kues U."/>
            <person name="Kupfer D."/>
            <person name="Kwan H.S."/>
            <person name="Lomsadze A."/>
            <person name="Li W."/>
            <person name="Lilly W.W."/>
            <person name="Ma L.J."/>
            <person name="Mackey A.J."/>
            <person name="Manning G."/>
            <person name="Martin F."/>
            <person name="Muraguchi H."/>
            <person name="Natvig D.O."/>
            <person name="Palmerini H."/>
            <person name="Ramesh M.A."/>
            <person name="Rehmeyer C.J."/>
            <person name="Roe B.A."/>
            <person name="Shenoy N."/>
            <person name="Stanke M."/>
            <person name="Ter-Hovhannisyan V."/>
            <person name="Tunlid A."/>
            <person name="Velagapudi R."/>
            <person name="Vision T.J."/>
            <person name="Zeng Q."/>
            <person name="Zolan M.E."/>
            <person name="Pukkila P.J."/>
        </authorList>
    </citation>
    <scope>NUCLEOTIDE SEQUENCE [LARGE SCALE GENOMIC DNA]</scope>
    <source>
        <strain evidence="3">Okayama-7 / 130 / ATCC MYA-4618 / FGSC 9003</strain>
    </source>
</reference>
<feature type="compositionally biased region" description="Low complexity" evidence="1">
    <location>
        <begin position="47"/>
        <end position="61"/>
    </location>
</feature>
<feature type="compositionally biased region" description="Polar residues" evidence="1">
    <location>
        <begin position="105"/>
        <end position="119"/>
    </location>
</feature>
<dbReference type="HOGENOM" id="CLU_1468089_0_0_1"/>
<keyword evidence="3" id="KW-1185">Reference proteome</keyword>
<dbReference type="KEGG" id="cci:CC1G_08954"/>
<protein>
    <submittedName>
        <fullName evidence="2">Uncharacterized protein</fullName>
    </submittedName>
</protein>
<feature type="region of interest" description="Disordered" evidence="1">
    <location>
        <begin position="1"/>
        <end position="184"/>
    </location>
</feature>
<feature type="compositionally biased region" description="Basic and acidic residues" evidence="1">
    <location>
        <begin position="15"/>
        <end position="39"/>
    </location>
</feature>
<evidence type="ECO:0000313" key="2">
    <source>
        <dbReference type="EMBL" id="EAU83017.2"/>
    </source>
</evidence>
<feature type="compositionally biased region" description="Polar residues" evidence="1">
    <location>
        <begin position="127"/>
        <end position="136"/>
    </location>
</feature>
<dbReference type="VEuPathDB" id="FungiDB:CC1G_08954"/>
<organism evidence="2 3">
    <name type="scientific">Coprinopsis cinerea (strain Okayama-7 / 130 / ATCC MYA-4618 / FGSC 9003)</name>
    <name type="common">Inky cap fungus</name>
    <name type="synonym">Hormographiella aspergillata</name>
    <dbReference type="NCBI Taxonomy" id="240176"/>
    <lineage>
        <taxon>Eukaryota</taxon>
        <taxon>Fungi</taxon>
        <taxon>Dikarya</taxon>
        <taxon>Basidiomycota</taxon>
        <taxon>Agaricomycotina</taxon>
        <taxon>Agaricomycetes</taxon>
        <taxon>Agaricomycetidae</taxon>
        <taxon>Agaricales</taxon>
        <taxon>Agaricineae</taxon>
        <taxon>Psathyrellaceae</taxon>
        <taxon>Coprinopsis</taxon>
    </lineage>
</organism>
<dbReference type="InParanoid" id="A8P4Q8"/>
<feature type="compositionally biased region" description="Low complexity" evidence="1">
    <location>
        <begin position="95"/>
        <end position="104"/>
    </location>
</feature>
<comment type="caution">
    <text evidence="2">The sequence shown here is derived from an EMBL/GenBank/DDBJ whole genome shotgun (WGS) entry which is preliminary data.</text>
</comment>
<dbReference type="GeneID" id="6015384"/>
<evidence type="ECO:0000256" key="1">
    <source>
        <dbReference type="SAM" id="MobiDB-lite"/>
    </source>
</evidence>
<sequence>MALRGELGFLGNLDGCRDDGELKRPVSESEEWEKWKEATRNGGVGLRVKTSVSRTHSRTTSPTQGESKTESSMAAETADGQITKSDSKLTPPPSNGSLPPSNTLATSTEMAQSEDSPPSSDKRSHLRISTSQNRDGLQNPKRRDSSDAPVSPGKSKGKRNWFKMLSPMRRKTLDQAPETRKDVQ</sequence>
<name>A8P4Q8_COPC7</name>
<dbReference type="EMBL" id="AACS02000011">
    <property type="protein sequence ID" value="EAU83017.2"/>
    <property type="molecule type" value="Genomic_DNA"/>
</dbReference>